<evidence type="ECO:0000313" key="1">
    <source>
        <dbReference type="EMBL" id="KAI4468044.1"/>
    </source>
</evidence>
<keyword evidence="2" id="KW-1185">Reference proteome</keyword>
<gene>
    <name evidence="1" type="ORF">MML48_2g00001565</name>
</gene>
<evidence type="ECO:0000313" key="2">
    <source>
        <dbReference type="Proteomes" id="UP001056778"/>
    </source>
</evidence>
<name>A0ACB9TMM6_HOLOL</name>
<sequence>MSVAASKCIDVNPALEYAHLMSNYKCAVDNCDRSFRRRAVFKKHLNTSHNLIFSSNSVLDNGNFNKSEVDTMLLDECSIENEDACTSDKCNDDINKEKESLDPNEYFIKFQEIVNSAVITFISKLYTLIIPRSYVQFVIDCIRAFISTGSFQLIRNLIDYYKKICKCTTLPLDLLYKMLHCFENYFENFNTEYKRHKYFDKSKYTIKPVQYKMGRTTDISRKRSQTSLISKPLSCAYIPIVENLQLFLELPGVLETILNYQVHLQGDNPNVLTNVIQGTLWQSKKHKFYSSHTLPLLIFFDDLQIGNPLGSHAQFTKVGAVYYSIPTVPPEYGSKLKNIFVAQIFHSVDKNTCGNEKTFKMLIQELQNLEIFGVVINGNNGLENIYFCVILIIGDNLGLHTIFGLSESFSASHYCRFCIGHKNYLTTLDKEDVDLLRNKDEYETHIDKKLYGVKERCIWNDLHYFHVYENMYCDVMHDLLEGVHRYDMAKLLKYFISNHYFTLETINRRIKYNLYECNEKNILPSVKQEHITNGAIICSAVKMHNFVRNFRFIIGDLIPFNIEYWQFYLLLLNITDILMSTEVSTDDITKLETLIPQHNRLLIGPLSVLSCIRFEAKHRELKTVANSTRCRINIPITIANRLQLQNCYRYMSKTGFMDTINMSAPVEVDISKCNSTVCPSSAPDDSSHNNERDNSFKVLEEIRPLPRATSSPKKATKRRKKHSAILTDTPEKEILEEEFKLKKKKKSAVKRKLVEN</sequence>
<protein>
    <submittedName>
        <fullName evidence="1">Uncharacterized protein</fullName>
    </submittedName>
</protein>
<organism evidence="1 2">
    <name type="scientific">Holotrichia oblita</name>
    <name type="common">Chafer beetle</name>
    <dbReference type="NCBI Taxonomy" id="644536"/>
    <lineage>
        <taxon>Eukaryota</taxon>
        <taxon>Metazoa</taxon>
        <taxon>Ecdysozoa</taxon>
        <taxon>Arthropoda</taxon>
        <taxon>Hexapoda</taxon>
        <taxon>Insecta</taxon>
        <taxon>Pterygota</taxon>
        <taxon>Neoptera</taxon>
        <taxon>Endopterygota</taxon>
        <taxon>Coleoptera</taxon>
        <taxon>Polyphaga</taxon>
        <taxon>Scarabaeiformia</taxon>
        <taxon>Scarabaeidae</taxon>
        <taxon>Melolonthinae</taxon>
        <taxon>Holotrichia</taxon>
    </lineage>
</organism>
<proteinExistence type="predicted"/>
<dbReference type="EMBL" id="CM043016">
    <property type="protein sequence ID" value="KAI4468044.1"/>
    <property type="molecule type" value="Genomic_DNA"/>
</dbReference>
<comment type="caution">
    <text evidence="1">The sequence shown here is derived from an EMBL/GenBank/DDBJ whole genome shotgun (WGS) entry which is preliminary data.</text>
</comment>
<accession>A0ACB9TMM6</accession>
<dbReference type="Proteomes" id="UP001056778">
    <property type="component" value="Chromosome 2"/>
</dbReference>
<reference evidence="1" key="1">
    <citation type="submission" date="2022-04" db="EMBL/GenBank/DDBJ databases">
        <title>Chromosome-scale genome assembly of Holotrichia oblita Faldermann.</title>
        <authorList>
            <person name="Rongchong L."/>
        </authorList>
    </citation>
    <scope>NUCLEOTIDE SEQUENCE</scope>
    <source>
        <strain evidence="1">81SQS9</strain>
    </source>
</reference>